<keyword evidence="2" id="KW-0812">Transmembrane</keyword>
<dbReference type="AlphaFoldDB" id="I4CD17"/>
<dbReference type="Pfam" id="PF13464">
    <property type="entry name" value="RodZ_C"/>
    <property type="match status" value="1"/>
</dbReference>
<keyword evidence="2" id="KW-1133">Transmembrane helix</keyword>
<keyword evidence="2" id="KW-0472">Membrane</keyword>
<dbReference type="EMBL" id="CP003360">
    <property type="protein sequence ID" value="AFM27458.1"/>
    <property type="molecule type" value="Genomic_DNA"/>
</dbReference>
<accession>I4CD17</accession>
<gene>
    <name evidence="4" type="ordered locus">Desti_4844</name>
</gene>
<dbReference type="Pfam" id="PF13413">
    <property type="entry name" value="HTH_25"/>
    <property type="match status" value="1"/>
</dbReference>
<dbReference type="eggNOG" id="COG1426">
    <property type="taxonomic scope" value="Bacteria"/>
</dbReference>
<dbReference type="Gene3D" id="1.10.260.40">
    <property type="entry name" value="lambda repressor-like DNA-binding domains"/>
    <property type="match status" value="1"/>
</dbReference>
<dbReference type="PANTHER" id="PTHR34475:SF1">
    <property type="entry name" value="CYTOSKELETON PROTEIN RODZ"/>
    <property type="match status" value="1"/>
</dbReference>
<dbReference type="RefSeq" id="WP_014812565.1">
    <property type="nucleotide sequence ID" value="NC_018025.1"/>
</dbReference>
<dbReference type="InterPro" id="IPR001387">
    <property type="entry name" value="Cro/C1-type_HTH"/>
</dbReference>
<sequence>MESFGRYLKGLREDKGKTIEQIAESTKIAVANLESLERDRFDLLPPRVFVKGFIRSYVQELGLNADEAINRFEEFSKQGELPDYGSEDHPVFHAKPANRSFISSPVFTIILTAAGAVSLAILLLTAGSRLFFNFDLHTTSGGPSVSTVQPVSRTSNGVSDTIVSTDSNRPSSGKRTLEIRALDSTWIRIEPDTGPAEELMMSAGDVQVFTAKRSFYLQTGNAGGIRLTFDGKTLPVLGKAKQTLSLTLD</sequence>
<dbReference type="GO" id="GO:0003677">
    <property type="term" value="F:DNA binding"/>
    <property type="evidence" value="ECO:0007669"/>
    <property type="project" value="InterPro"/>
</dbReference>
<dbReference type="SUPFAM" id="SSF47413">
    <property type="entry name" value="lambda repressor-like DNA-binding domains"/>
    <property type="match status" value="1"/>
</dbReference>
<feature type="region of interest" description="Disordered" evidence="1">
    <location>
        <begin position="143"/>
        <end position="173"/>
    </location>
</feature>
<evidence type="ECO:0000256" key="2">
    <source>
        <dbReference type="SAM" id="Phobius"/>
    </source>
</evidence>
<feature type="transmembrane region" description="Helical" evidence="2">
    <location>
        <begin position="106"/>
        <end position="126"/>
    </location>
</feature>
<dbReference type="PANTHER" id="PTHR34475">
    <property type="match status" value="1"/>
</dbReference>
<dbReference type="KEGG" id="dti:Desti_4844"/>
<name>I4CD17_DESTA</name>
<evidence type="ECO:0000256" key="1">
    <source>
        <dbReference type="SAM" id="MobiDB-lite"/>
    </source>
</evidence>
<dbReference type="HOGENOM" id="CLU_047530_1_2_7"/>
<reference evidence="5" key="1">
    <citation type="submission" date="2012-06" db="EMBL/GenBank/DDBJ databases">
        <title>Complete sequence of chromosome of Desulfomonile tiedjei DSM 6799.</title>
        <authorList>
            <person name="Lucas S."/>
            <person name="Copeland A."/>
            <person name="Lapidus A."/>
            <person name="Glavina del Rio T."/>
            <person name="Dalin E."/>
            <person name="Tice H."/>
            <person name="Bruce D."/>
            <person name="Goodwin L."/>
            <person name="Pitluck S."/>
            <person name="Peters L."/>
            <person name="Ovchinnikova G."/>
            <person name="Zeytun A."/>
            <person name="Lu M."/>
            <person name="Kyrpides N."/>
            <person name="Mavromatis K."/>
            <person name="Ivanova N."/>
            <person name="Brettin T."/>
            <person name="Detter J.C."/>
            <person name="Han C."/>
            <person name="Larimer F."/>
            <person name="Land M."/>
            <person name="Hauser L."/>
            <person name="Markowitz V."/>
            <person name="Cheng J.-F."/>
            <person name="Hugenholtz P."/>
            <person name="Woyke T."/>
            <person name="Wu D."/>
            <person name="Spring S."/>
            <person name="Schroeder M."/>
            <person name="Brambilla E."/>
            <person name="Klenk H.-P."/>
            <person name="Eisen J.A."/>
        </authorList>
    </citation>
    <scope>NUCLEOTIDE SEQUENCE [LARGE SCALE GENOMIC DNA]</scope>
    <source>
        <strain evidence="5">ATCC 49306 / DSM 6799 / DCB-1</strain>
    </source>
</reference>
<dbReference type="InterPro" id="IPR010982">
    <property type="entry name" value="Lambda_DNA-bd_dom_sf"/>
</dbReference>
<evidence type="ECO:0000259" key="3">
    <source>
        <dbReference type="Pfam" id="PF13464"/>
    </source>
</evidence>
<proteinExistence type="predicted"/>
<organism evidence="4 5">
    <name type="scientific">Desulfomonile tiedjei (strain ATCC 49306 / DSM 6799 / DCB-1)</name>
    <dbReference type="NCBI Taxonomy" id="706587"/>
    <lineage>
        <taxon>Bacteria</taxon>
        <taxon>Pseudomonadati</taxon>
        <taxon>Thermodesulfobacteriota</taxon>
        <taxon>Desulfomonilia</taxon>
        <taxon>Desulfomonilales</taxon>
        <taxon>Desulfomonilaceae</taxon>
        <taxon>Desulfomonile</taxon>
    </lineage>
</organism>
<dbReference type="STRING" id="706587.Desti_4844"/>
<protein>
    <recommendedName>
        <fullName evidence="3">Cytoskeleton protein RodZ-like C-terminal domain-containing protein</fullName>
    </recommendedName>
</protein>
<dbReference type="Proteomes" id="UP000006055">
    <property type="component" value="Chromosome"/>
</dbReference>
<dbReference type="OrthoDB" id="9797543at2"/>
<dbReference type="InterPro" id="IPR025194">
    <property type="entry name" value="RodZ-like_C"/>
</dbReference>
<dbReference type="CDD" id="cd00093">
    <property type="entry name" value="HTH_XRE"/>
    <property type="match status" value="1"/>
</dbReference>
<evidence type="ECO:0000313" key="5">
    <source>
        <dbReference type="Proteomes" id="UP000006055"/>
    </source>
</evidence>
<keyword evidence="5" id="KW-1185">Reference proteome</keyword>
<evidence type="ECO:0000313" key="4">
    <source>
        <dbReference type="EMBL" id="AFM27458.1"/>
    </source>
</evidence>
<feature type="domain" description="Cytoskeleton protein RodZ-like C-terminal" evidence="3">
    <location>
        <begin position="179"/>
        <end position="242"/>
    </location>
</feature>
<dbReference type="InterPro" id="IPR050400">
    <property type="entry name" value="Bact_Cytoskel_RodZ"/>
</dbReference>